<proteinExistence type="predicted"/>
<evidence type="ECO:0000259" key="2">
    <source>
        <dbReference type="Pfam" id="PF18288"/>
    </source>
</evidence>
<dbReference type="SUPFAM" id="SSF56529">
    <property type="entry name" value="FAH"/>
    <property type="match status" value="1"/>
</dbReference>
<keyword evidence="3" id="KW-0378">Hydrolase</keyword>
<dbReference type="GO" id="GO:0016787">
    <property type="term" value="F:hydrolase activity"/>
    <property type="evidence" value="ECO:0007669"/>
    <property type="project" value="UniProtKB-KW"/>
</dbReference>
<dbReference type="Pfam" id="PF18288">
    <property type="entry name" value="FAA_hydro_N_2"/>
    <property type="match status" value="1"/>
</dbReference>
<dbReference type="Pfam" id="PF01557">
    <property type="entry name" value="FAA_hydrolase"/>
    <property type="match status" value="1"/>
</dbReference>
<dbReference type="EMBL" id="JADWOX010000006">
    <property type="protein sequence ID" value="MBI1684092.1"/>
    <property type="molecule type" value="Genomic_DNA"/>
</dbReference>
<dbReference type="RefSeq" id="WP_198576020.1">
    <property type="nucleotide sequence ID" value="NZ_JADWOX010000006.1"/>
</dbReference>
<accession>A0ABS0SWT3</accession>
<dbReference type="InterPro" id="IPR041072">
    <property type="entry name" value="FAA_hydro_N"/>
</dbReference>
<name>A0ABS0SWT3_9CAUL</name>
<evidence type="ECO:0000313" key="3">
    <source>
        <dbReference type="EMBL" id="MBI1684092.1"/>
    </source>
</evidence>
<organism evidence="3 4">
    <name type="scientific">Caulobacter hibisci</name>
    <dbReference type="NCBI Taxonomy" id="2035993"/>
    <lineage>
        <taxon>Bacteria</taxon>
        <taxon>Pseudomonadati</taxon>
        <taxon>Pseudomonadota</taxon>
        <taxon>Alphaproteobacteria</taxon>
        <taxon>Caulobacterales</taxon>
        <taxon>Caulobacteraceae</taxon>
        <taxon>Caulobacter</taxon>
    </lineage>
</organism>
<dbReference type="InterPro" id="IPR036663">
    <property type="entry name" value="Fumarylacetoacetase_C_sf"/>
</dbReference>
<dbReference type="InterPro" id="IPR011234">
    <property type="entry name" value="Fumarylacetoacetase-like_C"/>
</dbReference>
<dbReference type="PANTHER" id="PTHR43211:SF1">
    <property type="entry name" value="BLL6422 PROTEIN"/>
    <property type="match status" value="1"/>
</dbReference>
<evidence type="ECO:0000259" key="1">
    <source>
        <dbReference type="Pfam" id="PF01557"/>
    </source>
</evidence>
<feature type="domain" description="Fumarylacetoacetase-like C-terminal" evidence="1">
    <location>
        <begin position="91"/>
        <end position="310"/>
    </location>
</feature>
<gene>
    <name evidence="3" type="ORF">I4Q42_10470</name>
</gene>
<comment type="caution">
    <text evidence="3">The sequence shown here is derived from an EMBL/GenBank/DDBJ whole genome shotgun (WGS) entry which is preliminary data.</text>
</comment>
<feature type="domain" description="Fumarylacetoacetase N-terminal" evidence="2">
    <location>
        <begin position="1"/>
        <end position="78"/>
    </location>
</feature>
<protein>
    <submittedName>
        <fullName evidence="3">Fumarylacetoacetate hydrolase family protein</fullName>
    </submittedName>
</protein>
<dbReference type="Gene3D" id="3.90.850.10">
    <property type="entry name" value="Fumarylacetoacetase-like, C-terminal domain"/>
    <property type="match status" value="1"/>
</dbReference>
<reference evidence="3 4" key="1">
    <citation type="submission" date="2020-11" db="EMBL/GenBank/DDBJ databases">
        <title>genome sequence of strain KACC 18849.</title>
        <authorList>
            <person name="Gao J."/>
            <person name="Zhang X."/>
        </authorList>
    </citation>
    <scope>NUCLEOTIDE SEQUENCE [LARGE SCALE GENOMIC DNA]</scope>
    <source>
        <strain evidence="3 4">KACC 18849</strain>
    </source>
</reference>
<sequence length="324" mass="34274">MKLATLPDGSRDGWLVVVSRDLKGAASAGKLAQSMQEALDGWDEIHADLQALYEDLNLGKAAGSFRFDPKVALAPLPRAYQWLDASAFLSHGVLMQRALGLEVSPQVDAKPLMYQGGSDDFLGPCAPACFPSEAHGIDFEGEFGVILADTPMGVSAEAAEASIRLVVQLNDWSLRGLAKREMASGFGFLQAKPSTAFAPVAVTPDELGPAWVDGRIKLPLNVTWNGETFGNPDGGKMDYRFGQLIAHAAATRRLRAGTILGTGTVSNADAEAVGSACVSERRALDAIAGREPTAFLRYGDRVRMEALGPDGQALFGAIDQVVSA</sequence>
<evidence type="ECO:0000313" key="4">
    <source>
        <dbReference type="Proteomes" id="UP000639859"/>
    </source>
</evidence>
<dbReference type="Proteomes" id="UP000639859">
    <property type="component" value="Unassembled WGS sequence"/>
</dbReference>
<keyword evidence="4" id="KW-1185">Reference proteome</keyword>
<dbReference type="PANTHER" id="PTHR43211">
    <property type="entry name" value="FUMARYLACETOACETATE HYDROLASE"/>
    <property type="match status" value="1"/>
</dbReference>